<dbReference type="InterPro" id="IPR053143">
    <property type="entry name" value="Arylsulfate_ST"/>
</dbReference>
<name>A0A194XAP4_MOLSC</name>
<keyword evidence="3" id="KW-1185">Reference proteome</keyword>
<dbReference type="RefSeq" id="XP_018071601.1">
    <property type="nucleotide sequence ID" value="XM_018222577.1"/>
</dbReference>
<reference evidence="2 3" key="1">
    <citation type="submission" date="2015-10" db="EMBL/GenBank/DDBJ databases">
        <title>Full genome of DAOMC 229536 Phialocephala scopiformis, a fungal endophyte of spruce producing the potent anti-insectan compound rugulosin.</title>
        <authorList>
            <consortium name="DOE Joint Genome Institute"/>
            <person name="Walker A.K."/>
            <person name="Frasz S.L."/>
            <person name="Seifert K.A."/>
            <person name="Miller J.D."/>
            <person name="Mondo S.J."/>
            <person name="Labutti K."/>
            <person name="Lipzen A."/>
            <person name="Dockter R."/>
            <person name="Kennedy M."/>
            <person name="Grigoriev I.V."/>
            <person name="Spatafora J.W."/>
        </authorList>
    </citation>
    <scope>NUCLEOTIDE SEQUENCE [LARGE SCALE GENOMIC DNA]</scope>
    <source>
        <strain evidence="2 3">CBS 120377</strain>
    </source>
</reference>
<feature type="chain" id="PRO_5008268069" description="ASST-domain-containing protein" evidence="1">
    <location>
        <begin position="20"/>
        <end position="590"/>
    </location>
</feature>
<evidence type="ECO:0000313" key="3">
    <source>
        <dbReference type="Proteomes" id="UP000070700"/>
    </source>
</evidence>
<organism evidence="2 3">
    <name type="scientific">Mollisia scopiformis</name>
    <name type="common">Conifer needle endophyte fungus</name>
    <name type="synonym">Phialocephala scopiformis</name>
    <dbReference type="NCBI Taxonomy" id="149040"/>
    <lineage>
        <taxon>Eukaryota</taxon>
        <taxon>Fungi</taxon>
        <taxon>Dikarya</taxon>
        <taxon>Ascomycota</taxon>
        <taxon>Pezizomycotina</taxon>
        <taxon>Leotiomycetes</taxon>
        <taxon>Helotiales</taxon>
        <taxon>Mollisiaceae</taxon>
        <taxon>Mollisia</taxon>
    </lineage>
</organism>
<dbReference type="OrthoDB" id="5427350at2759"/>
<dbReference type="InterPro" id="IPR039535">
    <property type="entry name" value="ASST-like"/>
</dbReference>
<dbReference type="SUPFAM" id="SSF63829">
    <property type="entry name" value="Calcium-dependent phosphotriesterase"/>
    <property type="match status" value="1"/>
</dbReference>
<dbReference type="KEGG" id="psco:LY89DRAFT_782413"/>
<dbReference type="InParanoid" id="A0A194XAP4"/>
<dbReference type="STRING" id="149040.A0A194XAP4"/>
<dbReference type="EMBL" id="KQ947415">
    <property type="protein sequence ID" value="KUJ17246.1"/>
    <property type="molecule type" value="Genomic_DNA"/>
</dbReference>
<dbReference type="GeneID" id="28832303"/>
<proteinExistence type="predicted"/>
<dbReference type="Pfam" id="PF14269">
    <property type="entry name" value="Arylsulfotran_2"/>
    <property type="match status" value="1"/>
</dbReference>
<dbReference type="AlphaFoldDB" id="A0A194XAP4"/>
<dbReference type="Proteomes" id="UP000070700">
    <property type="component" value="Unassembled WGS sequence"/>
</dbReference>
<protein>
    <recommendedName>
        <fullName evidence="4">ASST-domain-containing protein</fullName>
    </recommendedName>
</protein>
<evidence type="ECO:0000256" key="1">
    <source>
        <dbReference type="SAM" id="SignalP"/>
    </source>
</evidence>
<accession>A0A194XAP4</accession>
<gene>
    <name evidence="2" type="ORF">LY89DRAFT_782413</name>
</gene>
<evidence type="ECO:0000313" key="2">
    <source>
        <dbReference type="EMBL" id="KUJ17246.1"/>
    </source>
</evidence>
<keyword evidence="1" id="KW-0732">Signal</keyword>
<sequence length="590" mass="66440">MNLSSVFLFLVLAVSRCQSDEDVFHNDEHFDAAEYGVYPVQKYRSTDLVSPHLNVLQSSSECAFDLYTFFTPRGPLTSEPNAVILDQGGHLVWTSSWEGQQIYNLMVQEYNGESYLTFWAGNDAVGGHGAGFYFMLDKHYKVFKKIGAAGGLDADLHDFRLTENGTALMTVYQVINKDLAELGKPIMGEIWDCLIQEVDIETGELIFQWRASDHYKVSDTFRPIDDDGVIGRAFDFFHMNSIAKDYKGNYLTSSRYMHSLTYINGSSGEVIWIIGGKRNMFEDLSDGQATNFAYQHDGRWSDDHTTVTMFDNGVDDPHPDIADTRGLRLELDEERMTVKLVAVYKNPHNIHGISQGSFQTLPNGNAFMGYGNTAAFTEYSHNGTVLCDAHFGAESRFGAGEVQSYRAYKYGWHGWPTTSPNVAILQNEDGGWSFYVSWNGATEVNEWVLQGADEVDGAGWVDLNRILKVGFETEFDINAAYPRYMRVLALNSNFKILGVGGLLDLTLEKVIDPVINSTADPGTDINPTQTWSLPPLRIEEGDTWWLKIMLGFCSLGGLCVGLREARVVWRRRRLRRSSIAFQRLDDIRLD</sequence>
<dbReference type="PANTHER" id="PTHR35340">
    <property type="entry name" value="PQQ ENZYME REPEAT PROTEIN-RELATED"/>
    <property type="match status" value="1"/>
</dbReference>
<evidence type="ECO:0008006" key="4">
    <source>
        <dbReference type="Google" id="ProtNLM"/>
    </source>
</evidence>
<dbReference type="PANTHER" id="PTHR35340:SF5">
    <property type="entry name" value="ASST-DOMAIN-CONTAINING PROTEIN"/>
    <property type="match status" value="1"/>
</dbReference>
<feature type="signal peptide" evidence="1">
    <location>
        <begin position="1"/>
        <end position="19"/>
    </location>
</feature>